<accession>A0A3T1D2R0</accession>
<evidence type="ECO:0000313" key="1">
    <source>
        <dbReference type="EMBL" id="BBI32374.1"/>
    </source>
</evidence>
<keyword evidence="2" id="KW-1185">Reference proteome</keyword>
<dbReference type="OrthoDB" id="1955581at2"/>
<dbReference type="KEGG" id="cohn:KCTCHS21_17730"/>
<dbReference type="EMBL" id="AP019400">
    <property type="protein sequence ID" value="BBI32374.1"/>
    <property type="molecule type" value="Genomic_DNA"/>
</dbReference>
<name>A0A3T1D2R0_9BACL</name>
<evidence type="ECO:0008006" key="3">
    <source>
        <dbReference type="Google" id="ProtNLM"/>
    </source>
</evidence>
<proteinExistence type="predicted"/>
<evidence type="ECO:0000313" key="2">
    <source>
        <dbReference type="Proteomes" id="UP000289856"/>
    </source>
</evidence>
<reference evidence="1 2" key="1">
    <citation type="submission" date="2019-01" db="EMBL/GenBank/DDBJ databases">
        <title>Complete genome sequence of Cohnella hallensis HS21 isolated from Korean fir (Abies koreana) rhizospheric soil.</title>
        <authorList>
            <person name="Jiang L."/>
            <person name="Kang S.W."/>
            <person name="Kim S."/>
            <person name="Jung J."/>
            <person name="Kim C.Y."/>
            <person name="Kim D.H."/>
            <person name="Kim S.W."/>
            <person name="Lee J."/>
        </authorList>
    </citation>
    <scope>NUCLEOTIDE SEQUENCE [LARGE SCALE GENOMIC DNA]</scope>
    <source>
        <strain evidence="1 2">HS21</strain>
    </source>
</reference>
<organism evidence="1 2">
    <name type="scientific">Cohnella abietis</name>
    <dbReference type="NCBI Taxonomy" id="2507935"/>
    <lineage>
        <taxon>Bacteria</taxon>
        <taxon>Bacillati</taxon>
        <taxon>Bacillota</taxon>
        <taxon>Bacilli</taxon>
        <taxon>Bacillales</taxon>
        <taxon>Paenibacillaceae</taxon>
        <taxon>Cohnella</taxon>
    </lineage>
</organism>
<protein>
    <recommendedName>
        <fullName evidence="3">Tail fiber protein</fullName>
    </recommendedName>
</protein>
<gene>
    <name evidence="1" type="ORF">KCTCHS21_17730</name>
</gene>
<sequence>MAYTKTTWKDRVVQFARRFKKTGETSTEVTLTQDPGTVTEAGTPVNAAALNKMEQGIADAHTIAEAALPKYGGQMTGKLTSRATTGKIGDATGDRGGIEAYGAGGPNDGAFIQLHRPGNYAAYLGLDFDNRLKFGGFSAGNNAWEIWHDQRLRDNAGVLEFLTGGVWRPVGGMKNVQRGTYAWGLTAYGVPPGDFDWNIPRDITISAVNPAKSWVQISVSSSAGYNNIGLELIRGELLNATTVRLTRDSSYYSAAHGIMNIAWQVMESY</sequence>
<dbReference type="AlphaFoldDB" id="A0A3T1D2R0"/>
<dbReference type="RefSeq" id="WP_130606855.1">
    <property type="nucleotide sequence ID" value="NZ_AP019400.1"/>
</dbReference>
<dbReference type="Proteomes" id="UP000289856">
    <property type="component" value="Chromosome"/>
</dbReference>